<reference evidence="2 3" key="1">
    <citation type="journal article" date="2019" name="Commun. Biol.">
        <title>The bagworm genome reveals a unique fibroin gene that provides high tensile strength.</title>
        <authorList>
            <person name="Kono N."/>
            <person name="Nakamura H."/>
            <person name="Ohtoshi R."/>
            <person name="Tomita M."/>
            <person name="Numata K."/>
            <person name="Arakawa K."/>
        </authorList>
    </citation>
    <scope>NUCLEOTIDE SEQUENCE [LARGE SCALE GENOMIC DNA]</scope>
</reference>
<gene>
    <name evidence="2" type="ORF">EVAR_82858_1</name>
</gene>
<keyword evidence="3" id="KW-1185">Reference proteome</keyword>
<feature type="region of interest" description="Disordered" evidence="1">
    <location>
        <begin position="16"/>
        <end position="36"/>
    </location>
</feature>
<name>A0A4C1V390_EUMVA</name>
<protein>
    <submittedName>
        <fullName evidence="2">Uncharacterized protein</fullName>
    </submittedName>
</protein>
<evidence type="ECO:0000313" key="3">
    <source>
        <dbReference type="Proteomes" id="UP000299102"/>
    </source>
</evidence>
<feature type="compositionally biased region" description="Basic residues" evidence="1">
    <location>
        <begin position="54"/>
        <end position="63"/>
    </location>
</feature>
<organism evidence="2 3">
    <name type="scientific">Eumeta variegata</name>
    <name type="common">Bagworm moth</name>
    <name type="synonym">Eumeta japonica</name>
    <dbReference type="NCBI Taxonomy" id="151549"/>
    <lineage>
        <taxon>Eukaryota</taxon>
        <taxon>Metazoa</taxon>
        <taxon>Ecdysozoa</taxon>
        <taxon>Arthropoda</taxon>
        <taxon>Hexapoda</taxon>
        <taxon>Insecta</taxon>
        <taxon>Pterygota</taxon>
        <taxon>Neoptera</taxon>
        <taxon>Endopterygota</taxon>
        <taxon>Lepidoptera</taxon>
        <taxon>Glossata</taxon>
        <taxon>Ditrysia</taxon>
        <taxon>Tineoidea</taxon>
        <taxon>Psychidae</taxon>
        <taxon>Oiketicinae</taxon>
        <taxon>Eumeta</taxon>
    </lineage>
</organism>
<feature type="region of interest" description="Disordered" evidence="1">
    <location>
        <begin position="54"/>
        <end position="77"/>
    </location>
</feature>
<sequence>MTPLDLGLLAHRKQMVNRRADKNVKGATNGPDRRSRGSLCVKIYDLAATCPSKHYKSQRRHSRRAADAGYGDGDGERCARDRKRFLRLPAVQTTIVL</sequence>
<dbReference type="AlphaFoldDB" id="A0A4C1V390"/>
<proteinExistence type="predicted"/>
<dbReference type="Proteomes" id="UP000299102">
    <property type="component" value="Unassembled WGS sequence"/>
</dbReference>
<evidence type="ECO:0000313" key="2">
    <source>
        <dbReference type="EMBL" id="GBP33019.1"/>
    </source>
</evidence>
<comment type="caution">
    <text evidence="2">The sequence shown here is derived from an EMBL/GenBank/DDBJ whole genome shotgun (WGS) entry which is preliminary data.</text>
</comment>
<evidence type="ECO:0000256" key="1">
    <source>
        <dbReference type="SAM" id="MobiDB-lite"/>
    </source>
</evidence>
<accession>A0A4C1V390</accession>
<dbReference type="EMBL" id="BGZK01000268">
    <property type="protein sequence ID" value="GBP33019.1"/>
    <property type="molecule type" value="Genomic_DNA"/>
</dbReference>